<accession>A0A7M3UNK7</accession>
<organism evidence="1 2">
    <name type="scientific">Pyramimonas orientalis virus 01B</name>
    <dbReference type="NCBI Taxonomy" id="3134525"/>
    <lineage>
        <taxon>Viruses</taxon>
        <taxon>Varidnaviria</taxon>
        <taxon>Bamfordvirae</taxon>
        <taxon>Nucleocytoviricota</taxon>
        <taxon>Megaviricetes</taxon>
        <taxon>Imitervirales</taxon>
        <taxon>Allomimiviridae</taxon>
        <taxon>Heliosvirus</taxon>
        <taxon>Heliosvirus raunefjordenense</taxon>
    </lineage>
</organism>
<gene>
    <name evidence="1" type="ORF">HWQ62_00135</name>
</gene>
<dbReference type="Proteomes" id="UP001162120">
    <property type="component" value="Segment"/>
</dbReference>
<dbReference type="EMBL" id="MT663534">
    <property type="protein sequence ID" value="QOI90272.1"/>
    <property type="molecule type" value="Genomic_DNA"/>
</dbReference>
<proteinExistence type="predicted"/>
<protein>
    <submittedName>
        <fullName evidence="1">Uncharacterized protein</fullName>
    </submittedName>
</protein>
<evidence type="ECO:0000313" key="2">
    <source>
        <dbReference type="Proteomes" id="UP001162120"/>
    </source>
</evidence>
<name>A0A7M3UNK7_9VIRU</name>
<reference evidence="1" key="1">
    <citation type="submission" date="2020-06" db="EMBL/GenBank/DDBJ databases">
        <title>Lateral gene transfer of anion-conducting channel rhodopsins between green algae and giant viruses.</title>
        <authorList>
            <person name="Rozenberg A."/>
            <person name="Oppermann J."/>
            <person name="Wietek J."/>
            <person name="Fernandez Lahore R.G."/>
            <person name="Sandaa R.-A."/>
            <person name="Bratbak G."/>
            <person name="Hegemann P."/>
            <person name="Beja O."/>
        </authorList>
    </citation>
    <scope>NUCLEOTIDE SEQUENCE</scope>
    <source>
        <strain evidence="1">01B</strain>
    </source>
</reference>
<keyword evidence="2" id="KW-1185">Reference proteome</keyword>
<evidence type="ECO:0000313" key="1">
    <source>
        <dbReference type="EMBL" id="QOI90272.1"/>
    </source>
</evidence>
<sequence length="305" mass="35427">MNVDTDQLSFQNNDTFNFQNLRIDIQNNAFNPPECCEEPVVDECCEEPVVDECCEETVVDECCEEPVVDECCEETVVDECCEETVVDECCEEPFVTIVNNVSEESETKYSFLVVLNNINVNGEFPVKTMNHDVFLINDNRQKKGTKWENIFWLVTHTIKWKQYEHIWFPNSSLSITKDQVELFAQTICDNDVYIGQPCFKKQKRCYKGFNQIQGSVVHKTSFVDNMVPCFKKEFVENYLISLLSENEEHLKSGCGLDAWWSWMYPLRLQIVDVVEISQEQNAVSTIQCAKDTAHFTEKYKISLKL</sequence>